<dbReference type="GO" id="GO:0032259">
    <property type="term" value="P:methylation"/>
    <property type="evidence" value="ECO:0007669"/>
    <property type="project" value="UniProtKB-KW"/>
</dbReference>
<dbReference type="STRING" id="1194695.A0A5A7UZD3"/>
<proteinExistence type="predicted"/>
<dbReference type="OrthoDB" id="435282at2759"/>
<evidence type="ECO:0000313" key="5">
    <source>
        <dbReference type="Proteomes" id="UP000321947"/>
    </source>
</evidence>
<accession>A0A5A7UZD3</accession>
<dbReference type="Gene3D" id="3.30.70.1170">
    <property type="entry name" value="Sun protein, domain 3"/>
    <property type="match status" value="1"/>
</dbReference>
<comment type="caution">
    <text evidence="2">The sequence shown here is derived from an EMBL/GenBank/DDBJ whole genome shotgun (WGS) entry which is preliminary data.</text>
</comment>
<protein>
    <submittedName>
        <fullName evidence="2 3">28S rRNA (Cytosine-C(5))-methyltransferase</fullName>
    </submittedName>
</protein>
<evidence type="ECO:0000313" key="2">
    <source>
        <dbReference type="EMBL" id="KAA0059536.1"/>
    </source>
</evidence>
<dbReference type="EMBL" id="SSTD01009603">
    <property type="protein sequence ID" value="TYK14119.1"/>
    <property type="molecule type" value="Genomic_DNA"/>
</dbReference>
<organism evidence="2 4">
    <name type="scientific">Cucumis melo var. makuwa</name>
    <name type="common">Oriental melon</name>
    <dbReference type="NCBI Taxonomy" id="1194695"/>
    <lineage>
        <taxon>Eukaryota</taxon>
        <taxon>Viridiplantae</taxon>
        <taxon>Streptophyta</taxon>
        <taxon>Embryophyta</taxon>
        <taxon>Tracheophyta</taxon>
        <taxon>Spermatophyta</taxon>
        <taxon>Magnoliopsida</taxon>
        <taxon>eudicotyledons</taxon>
        <taxon>Gunneridae</taxon>
        <taxon>Pentapetalae</taxon>
        <taxon>rosids</taxon>
        <taxon>fabids</taxon>
        <taxon>Cucurbitales</taxon>
        <taxon>Cucurbitaceae</taxon>
        <taxon>Benincaseae</taxon>
        <taxon>Cucumis</taxon>
    </lineage>
</organism>
<evidence type="ECO:0000256" key="1">
    <source>
        <dbReference type="SAM" id="MobiDB-lite"/>
    </source>
</evidence>
<evidence type="ECO:0000313" key="3">
    <source>
        <dbReference type="EMBL" id="TYK14119.1"/>
    </source>
</evidence>
<keyword evidence="3" id="KW-0808">Transferase</keyword>
<gene>
    <name evidence="3" type="ORF">E5676_scaffold1193G00390</name>
    <name evidence="2" type="ORF">E6C27_scaffold518G00490</name>
</gene>
<dbReference type="AlphaFoldDB" id="A0A5A7UZD3"/>
<dbReference type="GO" id="GO:0008168">
    <property type="term" value="F:methyltransferase activity"/>
    <property type="evidence" value="ECO:0007669"/>
    <property type="project" value="UniProtKB-KW"/>
</dbReference>
<feature type="region of interest" description="Disordered" evidence="1">
    <location>
        <begin position="13"/>
        <end position="39"/>
    </location>
</feature>
<dbReference type="Proteomes" id="UP000321393">
    <property type="component" value="Unassembled WGS sequence"/>
</dbReference>
<dbReference type="EMBL" id="SSTE01006258">
    <property type="protein sequence ID" value="KAA0059536.1"/>
    <property type="molecule type" value="Genomic_DNA"/>
</dbReference>
<keyword evidence="3" id="KW-0489">Methyltransferase</keyword>
<dbReference type="Proteomes" id="UP000321947">
    <property type="component" value="Unassembled WGS sequence"/>
</dbReference>
<evidence type="ECO:0000313" key="4">
    <source>
        <dbReference type="Proteomes" id="UP000321393"/>
    </source>
</evidence>
<name>A0A5A7UZD3_CUCMM</name>
<sequence>MVHKDDMVPDLLILPPGSDLHDHPPVANGSISSQRKASSMVEANIDPKPGWELRVTNCPPYLSHEWKRLGYCM</sequence>
<reference evidence="4 5" key="1">
    <citation type="submission" date="2019-08" db="EMBL/GenBank/DDBJ databases">
        <title>Draft genome sequences of two oriental melons (Cucumis melo L. var makuwa).</title>
        <authorList>
            <person name="Kwon S.-Y."/>
        </authorList>
    </citation>
    <scope>NUCLEOTIDE SEQUENCE [LARGE SCALE GENOMIC DNA]</scope>
    <source>
        <strain evidence="5">cv. Chang Bougi</strain>
        <strain evidence="4">cv. SW 3</strain>
        <tissue evidence="2">Leaf</tissue>
    </source>
</reference>